<evidence type="ECO:0000256" key="1">
    <source>
        <dbReference type="SAM" id="Coils"/>
    </source>
</evidence>
<protein>
    <submittedName>
        <fullName evidence="2">Uncharacterized protein</fullName>
    </submittedName>
</protein>
<gene>
    <name evidence="2" type="ORF">KI387_036461</name>
</gene>
<dbReference type="EMBL" id="JAHRHJ020000007">
    <property type="protein sequence ID" value="KAH9308550.1"/>
    <property type="molecule type" value="Genomic_DNA"/>
</dbReference>
<dbReference type="AlphaFoldDB" id="A0AA38FQU7"/>
<organism evidence="2 3">
    <name type="scientific">Taxus chinensis</name>
    <name type="common">Chinese yew</name>
    <name type="synonym">Taxus wallichiana var. chinensis</name>
    <dbReference type="NCBI Taxonomy" id="29808"/>
    <lineage>
        <taxon>Eukaryota</taxon>
        <taxon>Viridiplantae</taxon>
        <taxon>Streptophyta</taxon>
        <taxon>Embryophyta</taxon>
        <taxon>Tracheophyta</taxon>
        <taxon>Spermatophyta</taxon>
        <taxon>Pinopsida</taxon>
        <taxon>Pinidae</taxon>
        <taxon>Conifers II</taxon>
        <taxon>Cupressales</taxon>
        <taxon>Taxaceae</taxon>
        <taxon>Taxus</taxon>
    </lineage>
</organism>
<keyword evidence="3" id="KW-1185">Reference proteome</keyword>
<sequence length="115" mass="13143">IVTHTVEAAYDNCTDRDKVVSILVSNYEVELKEFQEKNKGNNAKRDRILAKVEKKLEAIEALRGTIKNQLKEIYPHITRRMDALEDVGKELEKIVDTMNAQVDGLSFAKVRTLVQ</sequence>
<evidence type="ECO:0000313" key="2">
    <source>
        <dbReference type="EMBL" id="KAH9308550.1"/>
    </source>
</evidence>
<comment type="caution">
    <text evidence="2">The sequence shown here is derived from an EMBL/GenBank/DDBJ whole genome shotgun (WGS) entry which is preliminary data.</text>
</comment>
<reference evidence="2 3" key="1">
    <citation type="journal article" date="2021" name="Nat. Plants">
        <title>The Taxus genome provides insights into paclitaxel biosynthesis.</title>
        <authorList>
            <person name="Xiong X."/>
            <person name="Gou J."/>
            <person name="Liao Q."/>
            <person name="Li Y."/>
            <person name="Zhou Q."/>
            <person name="Bi G."/>
            <person name="Li C."/>
            <person name="Du R."/>
            <person name="Wang X."/>
            <person name="Sun T."/>
            <person name="Guo L."/>
            <person name="Liang H."/>
            <person name="Lu P."/>
            <person name="Wu Y."/>
            <person name="Zhang Z."/>
            <person name="Ro D.K."/>
            <person name="Shang Y."/>
            <person name="Huang S."/>
            <person name="Yan J."/>
        </authorList>
    </citation>
    <scope>NUCLEOTIDE SEQUENCE [LARGE SCALE GENOMIC DNA]</scope>
    <source>
        <strain evidence="2">Ta-2019</strain>
    </source>
</reference>
<dbReference type="Proteomes" id="UP000824469">
    <property type="component" value="Unassembled WGS sequence"/>
</dbReference>
<keyword evidence="1" id="KW-0175">Coiled coil</keyword>
<name>A0AA38FQU7_TAXCH</name>
<feature type="coiled-coil region" evidence="1">
    <location>
        <begin position="24"/>
        <end position="101"/>
    </location>
</feature>
<accession>A0AA38FQU7</accession>
<evidence type="ECO:0000313" key="3">
    <source>
        <dbReference type="Proteomes" id="UP000824469"/>
    </source>
</evidence>
<proteinExistence type="predicted"/>
<feature type="non-terminal residue" evidence="2">
    <location>
        <position position="1"/>
    </location>
</feature>